<dbReference type="AlphaFoldDB" id="A0A085G5K1"/>
<sequence length="109" mass="12839">MSEGQSGQRIDTFESHRFSKALNRLPQQQQAVVEDEIERIQDNPTIGELKKGDLNYLRVHKFQLNHQLALIGYSWVEDKIALYLLSLDSHENFYKDQKNHRKADLKLMK</sequence>
<organism evidence="1 2">
    <name type="scientific">Ewingella americana (strain ATCC 33852 / DSM 4580 / CCUG 14506 / JCM 5911 / LMG 7869 / NCTC 12157 / CDC 1468-78)</name>
    <dbReference type="NCBI Taxonomy" id="910964"/>
    <lineage>
        <taxon>Bacteria</taxon>
        <taxon>Pseudomonadati</taxon>
        <taxon>Pseudomonadota</taxon>
        <taxon>Gammaproteobacteria</taxon>
        <taxon>Enterobacterales</taxon>
        <taxon>Yersiniaceae</taxon>
        <taxon>Ewingella</taxon>
    </lineage>
</organism>
<evidence type="ECO:0000313" key="1">
    <source>
        <dbReference type="EMBL" id="KFC78996.1"/>
    </source>
</evidence>
<gene>
    <name evidence="1" type="ORF">GEAM_3559</name>
</gene>
<evidence type="ECO:0000313" key="2">
    <source>
        <dbReference type="Proteomes" id="UP000028640"/>
    </source>
</evidence>
<protein>
    <recommendedName>
        <fullName evidence="3">Addiction module toxin RelE</fullName>
    </recommendedName>
</protein>
<accession>A0A085G5K1</accession>
<dbReference type="Pfam" id="PF15781">
    <property type="entry name" value="ParE-like_toxin"/>
    <property type="match status" value="1"/>
</dbReference>
<keyword evidence="2" id="KW-1185">Reference proteome</keyword>
<proteinExistence type="predicted"/>
<reference evidence="1 2" key="1">
    <citation type="submission" date="2014-05" db="EMBL/GenBank/DDBJ databases">
        <title>ATOL: Assembling a taxonomically balanced genome-scale reconstruction of the evolutionary history of the Enterobacteriaceae.</title>
        <authorList>
            <person name="Plunkett G.III."/>
            <person name="Neeno-Eckwall E.C."/>
            <person name="Glasner J.D."/>
            <person name="Perna N.T."/>
        </authorList>
    </citation>
    <scope>NUCLEOTIDE SEQUENCE [LARGE SCALE GENOMIC DNA]</scope>
    <source>
        <strain evidence="1 2">ATCC 33852</strain>
    </source>
</reference>
<dbReference type="InterPro" id="IPR031552">
    <property type="entry name" value="ParE-like_toxin"/>
</dbReference>
<dbReference type="OrthoDB" id="5296677at2"/>
<evidence type="ECO:0008006" key="3">
    <source>
        <dbReference type="Google" id="ProtNLM"/>
    </source>
</evidence>
<comment type="caution">
    <text evidence="1">The sequence shown here is derived from an EMBL/GenBank/DDBJ whole genome shotgun (WGS) entry which is preliminary data.</text>
</comment>
<dbReference type="EMBL" id="JMPJ01000066">
    <property type="protein sequence ID" value="KFC78996.1"/>
    <property type="molecule type" value="Genomic_DNA"/>
</dbReference>
<dbReference type="GeneID" id="78381907"/>
<dbReference type="Proteomes" id="UP000028640">
    <property type="component" value="Unassembled WGS sequence"/>
</dbReference>
<dbReference type="RefSeq" id="WP_034794081.1">
    <property type="nucleotide sequence ID" value="NZ_JMPJ01000066.1"/>
</dbReference>
<dbReference type="eggNOG" id="COG2026">
    <property type="taxonomic scope" value="Bacteria"/>
</dbReference>
<dbReference type="STRING" id="910964.GEAM_3559"/>
<name>A0A085G5K1_EWIA3</name>